<organism evidence="2 3">
    <name type="scientific">Phocaeicola intestinalis</name>
    <dbReference type="NCBI Taxonomy" id="2762212"/>
    <lineage>
        <taxon>Bacteria</taxon>
        <taxon>Pseudomonadati</taxon>
        <taxon>Bacteroidota</taxon>
        <taxon>Bacteroidia</taxon>
        <taxon>Bacteroidales</taxon>
        <taxon>Bacteroidaceae</taxon>
        <taxon>Phocaeicola</taxon>
    </lineage>
</organism>
<dbReference type="RefSeq" id="WP_158098084.1">
    <property type="nucleotide sequence ID" value="NZ_JACSPP010000019.1"/>
</dbReference>
<dbReference type="Pfam" id="PF14897">
    <property type="entry name" value="EpsG"/>
    <property type="match status" value="1"/>
</dbReference>
<feature type="transmembrane region" description="Helical" evidence="1">
    <location>
        <begin position="304"/>
        <end position="321"/>
    </location>
</feature>
<evidence type="ECO:0000313" key="3">
    <source>
        <dbReference type="Proteomes" id="UP000620874"/>
    </source>
</evidence>
<reference evidence="2 3" key="1">
    <citation type="submission" date="2020-08" db="EMBL/GenBank/DDBJ databases">
        <title>A Genomic Blueprint of the Chicken Gut Microbiome.</title>
        <authorList>
            <person name="Gilroy R."/>
            <person name="Ravi A."/>
            <person name="Getino M."/>
            <person name="Pursley I."/>
            <person name="Horton D.L."/>
            <person name="Alikhan N.-F."/>
            <person name="Baker D."/>
            <person name="Gharbi K."/>
            <person name="Hall N."/>
            <person name="Watson M."/>
            <person name="Adriaenssens E.M."/>
            <person name="Foster-Nyarko E."/>
            <person name="Jarju S."/>
            <person name="Secka A."/>
            <person name="Antonio M."/>
            <person name="Oren A."/>
            <person name="Chaudhuri R."/>
            <person name="La Ragione R.M."/>
            <person name="Hildebrand F."/>
            <person name="Pallen M.J."/>
        </authorList>
    </citation>
    <scope>NUCLEOTIDE SEQUENCE [LARGE SCALE GENOMIC DNA]</scope>
    <source>
        <strain evidence="2 3">Sa1CVN1</strain>
    </source>
</reference>
<feature type="transmembrane region" description="Helical" evidence="1">
    <location>
        <begin position="119"/>
        <end position="152"/>
    </location>
</feature>
<sequence length="387" mass="45804">MDYPYILNFFIMLLFAYLYWKNPRQKYVKWAFALQFLFFALRAPVVAGDMWNYIRYLDGERNFYNYDSRELEMGFLIYRQILSSLHIGRFGCMLINSFFICFPVYLLIKKYSSNPPLSLALVTVFGLYVLYFCALRQVLGLSVLFMCMLYVLEDKRKINNKRKIFVYVLGTFIGYTFHTSIIIYSILFAVSFFLRHIMKKKILIIGVVLSALMGVVLERFNIGQAFDFFLNLNFSATERIQGYLESEETNEITSVMLALRPSVLAMTAFYFIDKEKETHWFTIIYFIGVVMGNLFISVPMVNRLIQGMTVFGIIVFTWIFNGKYVFDYKYRKMVNTICLFVFLYFSQSIVKNNLYSNIDLTASSRMHPYQFIWEDYSQHPSIKYYGN</sequence>
<protein>
    <submittedName>
        <fullName evidence="2">EpsG family protein</fullName>
    </submittedName>
</protein>
<feature type="transmembrane region" description="Helical" evidence="1">
    <location>
        <begin position="164"/>
        <end position="190"/>
    </location>
</feature>
<evidence type="ECO:0000256" key="1">
    <source>
        <dbReference type="SAM" id="Phobius"/>
    </source>
</evidence>
<feature type="transmembrane region" description="Helical" evidence="1">
    <location>
        <begin position="279"/>
        <end position="298"/>
    </location>
</feature>
<accession>A0ABR8Y818</accession>
<feature type="transmembrane region" description="Helical" evidence="1">
    <location>
        <begin position="202"/>
        <end position="222"/>
    </location>
</feature>
<keyword evidence="1" id="KW-1133">Transmembrane helix</keyword>
<feature type="transmembrane region" description="Helical" evidence="1">
    <location>
        <begin position="5"/>
        <end position="20"/>
    </location>
</feature>
<dbReference type="InterPro" id="IPR049458">
    <property type="entry name" value="EpsG-like"/>
</dbReference>
<proteinExistence type="predicted"/>
<evidence type="ECO:0000313" key="2">
    <source>
        <dbReference type="EMBL" id="MBD8040353.1"/>
    </source>
</evidence>
<dbReference type="EMBL" id="JACSPP010000019">
    <property type="protein sequence ID" value="MBD8040353.1"/>
    <property type="molecule type" value="Genomic_DNA"/>
</dbReference>
<dbReference type="Proteomes" id="UP000620874">
    <property type="component" value="Unassembled WGS sequence"/>
</dbReference>
<keyword evidence="3" id="KW-1185">Reference proteome</keyword>
<comment type="caution">
    <text evidence="2">The sequence shown here is derived from an EMBL/GenBank/DDBJ whole genome shotgun (WGS) entry which is preliminary data.</text>
</comment>
<name>A0ABR8Y818_9BACT</name>
<keyword evidence="1" id="KW-0472">Membrane</keyword>
<feature type="transmembrane region" description="Helical" evidence="1">
    <location>
        <begin position="87"/>
        <end position="107"/>
    </location>
</feature>
<keyword evidence="1" id="KW-0812">Transmembrane</keyword>
<feature type="transmembrane region" description="Helical" evidence="1">
    <location>
        <begin position="333"/>
        <end position="350"/>
    </location>
</feature>
<gene>
    <name evidence="2" type="ORF">H9625_07830</name>
</gene>